<dbReference type="InterPro" id="IPR010502">
    <property type="entry name" value="Carb-bd_dom_fam9"/>
</dbReference>
<dbReference type="SUPFAM" id="SSF49344">
    <property type="entry name" value="CBD9-like"/>
    <property type="match status" value="1"/>
</dbReference>
<feature type="signal peptide" evidence="1">
    <location>
        <begin position="1"/>
        <end position="29"/>
    </location>
</feature>
<feature type="domain" description="Carbohydrate-binding" evidence="2">
    <location>
        <begin position="50"/>
        <end position="200"/>
    </location>
</feature>
<feature type="chain" id="PRO_5010195002" evidence="1">
    <location>
        <begin position="30"/>
        <end position="365"/>
    </location>
</feature>
<sequence>MARQKRNFTHLLKHSMFVLASGFVLTACAQSASKAPRSYVAHKTTENIVVDGKADEESWEKAPWSDNFIDIEGVKTPTYKTNMKMLWDDEYLYFFADLEEPHVWGTLKQRDTVIFYNNDFEIFIDPDGDTHNYMEFEMNALNTIWDLLLVKPYREHSLVLDSWDIQGIKTAVHVNGTLNNPNDKDSGWSVEIAMPWKVLTEANSHGKIPEDEFWRINFSRVNWDFELVDGRYQRKKDESGKYLPEYNWVWSPQGVINMHEPEHWGYVYFTSKGVDEKVTFEIPEDEAIKWQLYALYRKQKAFKNKNGKWAASMDELAQEPIKVKGKEIQPSIELHEQGWNIKVESPFTNQVLIIKEDGDFLKSKN</sequence>
<reference evidence="3 4" key="1">
    <citation type="submission" date="2016-10" db="EMBL/GenBank/DDBJ databases">
        <authorList>
            <person name="de Groot N.N."/>
        </authorList>
    </citation>
    <scope>NUCLEOTIDE SEQUENCE [LARGE SCALE GENOMIC DNA]</scope>
    <source>
        <strain evidence="3 4">CGMCC 1.6114</strain>
    </source>
</reference>
<dbReference type="GO" id="GO:0030246">
    <property type="term" value="F:carbohydrate binding"/>
    <property type="evidence" value="ECO:0007669"/>
    <property type="project" value="InterPro"/>
</dbReference>
<protein>
    <submittedName>
        <fullName evidence="3">Carbohydrate family 9 binding domain-like</fullName>
    </submittedName>
</protein>
<dbReference type="PANTHER" id="PTHR35532">
    <property type="entry name" value="SIMILAR TO POLYHYDROXYALKANOATE DEPOLYMERASE"/>
    <property type="match status" value="1"/>
</dbReference>
<dbReference type="PANTHER" id="PTHR35532:SF5">
    <property type="entry name" value="CARBOHYDRATE-BINDING DOMAIN-CONTAINING PROTEIN"/>
    <property type="match status" value="1"/>
</dbReference>
<dbReference type="Pfam" id="PF06452">
    <property type="entry name" value="CBM9_1"/>
    <property type="match status" value="1"/>
</dbReference>
<dbReference type="CDD" id="cd09620">
    <property type="entry name" value="CBM9_like_3"/>
    <property type="match status" value="1"/>
</dbReference>
<accession>A0A1I6VNW7</accession>
<evidence type="ECO:0000259" key="2">
    <source>
        <dbReference type="Pfam" id="PF06452"/>
    </source>
</evidence>
<organism evidence="3 4">
    <name type="scientific">Zhouia amylolytica</name>
    <dbReference type="NCBI Taxonomy" id="376730"/>
    <lineage>
        <taxon>Bacteria</taxon>
        <taxon>Pseudomonadati</taxon>
        <taxon>Bacteroidota</taxon>
        <taxon>Flavobacteriia</taxon>
        <taxon>Flavobacteriales</taxon>
        <taxon>Flavobacteriaceae</taxon>
        <taxon>Zhouia</taxon>
    </lineage>
</organism>
<dbReference type="Gene3D" id="2.60.40.1190">
    <property type="match status" value="1"/>
</dbReference>
<dbReference type="GO" id="GO:0004553">
    <property type="term" value="F:hydrolase activity, hydrolyzing O-glycosyl compounds"/>
    <property type="evidence" value="ECO:0007669"/>
    <property type="project" value="InterPro"/>
</dbReference>
<dbReference type="AlphaFoldDB" id="A0A1I6VNW7"/>
<dbReference type="EMBL" id="FPAG01000011">
    <property type="protein sequence ID" value="SFT15412.1"/>
    <property type="molecule type" value="Genomic_DNA"/>
</dbReference>
<name>A0A1I6VNW7_9FLAO</name>
<evidence type="ECO:0000313" key="4">
    <source>
        <dbReference type="Proteomes" id="UP000183209"/>
    </source>
</evidence>
<gene>
    <name evidence="3" type="ORF">SAMN04487906_3258</name>
</gene>
<dbReference type="PROSITE" id="PS51257">
    <property type="entry name" value="PROKAR_LIPOPROTEIN"/>
    <property type="match status" value="1"/>
</dbReference>
<dbReference type="GO" id="GO:0016052">
    <property type="term" value="P:carbohydrate catabolic process"/>
    <property type="evidence" value="ECO:0007669"/>
    <property type="project" value="InterPro"/>
</dbReference>
<dbReference type="Proteomes" id="UP000183209">
    <property type="component" value="Unassembled WGS sequence"/>
</dbReference>
<evidence type="ECO:0000313" key="3">
    <source>
        <dbReference type="EMBL" id="SFT15412.1"/>
    </source>
</evidence>
<dbReference type="RefSeq" id="WP_083425987.1">
    <property type="nucleotide sequence ID" value="NZ_FPAG01000011.1"/>
</dbReference>
<keyword evidence="1" id="KW-0732">Signal</keyword>
<proteinExistence type="predicted"/>
<evidence type="ECO:0000256" key="1">
    <source>
        <dbReference type="SAM" id="SignalP"/>
    </source>
</evidence>